<sequence length="50" mass="5344">MDRSRKCGQDLESVQARLRAVTGAHLVALVRAGAKFEYGVLIDRAMAAAA</sequence>
<evidence type="ECO:0000313" key="2">
    <source>
        <dbReference type="Proteomes" id="UP000664167"/>
    </source>
</evidence>
<organism evidence="1 2">
    <name type="scientific">Streptomyces beijiangensis</name>
    <dbReference type="NCBI Taxonomy" id="163361"/>
    <lineage>
        <taxon>Bacteria</taxon>
        <taxon>Bacillati</taxon>
        <taxon>Actinomycetota</taxon>
        <taxon>Actinomycetes</taxon>
        <taxon>Kitasatosporales</taxon>
        <taxon>Streptomycetaceae</taxon>
        <taxon>Streptomyces</taxon>
    </lineage>
</organism>
<accession>A0A939JIZ2</accession>
<reference evidence="1" key="1">
    <citation type="submission" date="2021-03" db="EMBL/GenBank/DDBJ databases">
        <title>Streptomyces poriferae sp. nov., a novel marine sponge-derived Actinobacteria species with anti-MRSA activity.</title>
        <authorList>
            <person name="Sandoval-Powers M."/>
            <person name="Kralova S."/>
            <person name="Nguyen G.-S."/>
            <person name="Fawwal D."/>
            <person name="Degnes K."/>
            <person name="Klinkenberg G."/>
            <person name="Sletta H."/>
            <person name="Wentzel A."/>
            <person name="Liles M.R."/>
        </authorList>
    </citation>
    <scope>NUCLEOTIDE SEQUENCE</scope>
    <source>
        <strain evidence="1">DSM 41794</strain>
    </source>
</reference>
<proteinExistence type="predicted"/>
<dbReference type="EMBL" id="JAFLRJ010000188">
    <property type="protein sequence ID" value="MBO0514187.1"/>
    <property type="molecule type" value="Genomic_DNA"/>
</dbReference>
<name>A0A939JIZ2_9ACTN</name>
<evidence type="ECO:0000313" key="1">
    <source>
        <dbReference type="EMBL" id="MBO0514187.1"/>
    </source>
</evidence>
<dbReference type="Proteomes" id="UP000664167">
    <property type="component" value="Unassembled WGS sequence"/>
</dbReference>
<comment type="caution">
    <text evidence="1">The sequence shown here is derived from an EMBL/GenBank/DDBJ whole genome shotgun (WGS) entry which is preliminary data.</text>
</comment>
<keyword evidence="2" id="KW-1185">Reference proteome</keyword>
<dbReference type="RefSeq" id="WP_206963595.1">
    <property type="nucleotide sequence ID" value="NZ_BAAAJJ010000020.1"/>
</dbReference>
<dbReference type="AlphaFoldDB" id="A0A939JIZ2"/>
<protein>
    <submittedName>
        <fullName evidence="1">Uncharacterized protein</fullName>
    </submittedName>
</protein>
<gene>
    <name evidence="1" type="ORF">J0695_20640</name>
</gene>